<dbReference type="GO" id="GO:0005681">
    <property type="term" value="C:spliceosomal complex"/>
    <property type="evidence" value="ECO:0007669"/>
    <property type="project" value="InterPro"/>
</dbReference>
<sequence length="91" mass="10653">MKQNENSRKIVYSQHRDIIPKILKDDEEEEEDDDDEKQQEIEKTTLQTKEALEKIVNVRLSAAQPKNVQTQSQLTRFEIYQVQTVTAFGCV</sequence>
<gene>
    <name evidence="2" type="ORF">HanXRQr2_Chr08g0319241</name>
</gene>
<dbReference type="Gramene" id="mRNA:HanXRQr2_Chr08g0319241">
    <property type="protein sequence ID" value="CDS:HanXRQr2_Chr08g0319241.1"/>
    <property type="gene ID" value="HanXRQr2_Chr08g0319241"/>
</dbReference>
<dbReference type="Proteomes" id="UP000215914">
    <property type="component" value="Unassembled WGS sequence"/>
</dbReference>
<keyword evidence="3" id="KW-1185">Reference proteome</keyword>
<evidence type="ECO:0000313" key="2">
    <source>
        <dbReference type="EMBL" id="KAF5793683.1"/>
    </source>
</evidence>
<accession>A0A9K3IB44</accession>
<name>A0A9K3IB44_HELAN</name>
<protein>
    <submittedName>
        <fullName evidence="2">SKI-interacting protein, SKIP</fullName>
    </submittedName>
</protein>
<dbReference type="InterPro" id="IPR017862">
    <property type="entry name" value="SKI-int_prot_SKIP"/>
</dbReference>
<dbReference type="GO" id="GO:0000398">
    <property type="term" value="P:mRNA splicing, via spliceosome"/>
    <property type="evidence" value="ECO:0007669"/>
    <property type="project" value="InterPro"/>
</dbReference>
<feature type="region of interest" description="Disordered" evidence="1">
    <location>
        <begin position="20"/>
        <end position="40"/>
    </location>
</feature>
<dbReference type="AlphaFoldDB" id="A0A9K3IB44"/>
<evidence type="ECO:0000256" key="1">
    <source>
        <dbReference type="SAM" id="MobiDB-lite"/>
    </source>
</evidence>
<dbReference type="EMBL" id="MNCJ02000323">
    <property type="protein sequence ID" value="KAF5793683.1"/>
    <property type="molecule type" value="Genomic_DNA"/>
</dbReference>
<dbReference type="PANTHER" id="PTHR12096">
    <property type="entry name" value="NUCLEAR PROTEIN SKIP-RELATED"/>
    <property type="match status" value="1"/>
</dbReference>
<comment type="caution">
    <text evidence="2">The sequence shown here is derived from an EMBL/GenBank/DDBJ whole genome shotgun (WGS) entry which is preliminary data.</text>
</comment>
<reference evidence="2" key="2">
    <citation type="submission" date="2020-06" db="EMBL/GenBank/DDBJ databases">
        <title>Helianthus annuus Genome sequencing and assembly Release 2.</title>
        <authorList>
            <person name="Gouzy J."/>
            <person name="Langlade N."/>
            <person name="Munos S."/>
        </authorList>
    </citation>
    <scope>NUCLEOTIDE SEQUENCE</scope>
    <source>
        <tissue evidence="2">Leaves</tissue>
    </source>
</reference>
<reference evidence="2" key="1">
    <citation type="journal article" date="2017" name="Nature">
        <title>The sunflower genome provides insights into oil metabolism, flowering and Asterid evolution.</title>
        <authorList>
            <person name="Badouin H."/>
            <person name="Gouzy J."/>
            <person name="Grassa C.J."/>
            <person name="Murat F."/>
            <person name="Staton S.E."/>
            <person name="Cottret L."/>
            <person name="Lelandais-Briere C."/>
            <person name="Owens G.L."/>
            <person name="Carrere S."/>
            <person name="Mayjonade B."/>
            <person name="Legrand L."/>
            <person name="Gill N."/>
            <person name="Kane N.C."/>
            <person name="Bowers J.E."/>
            <person name="Hubner S."/>
            <person name="Bellec A."/>
            <person name="Berard A."/>
            <person name="Berges H."/>
            <person name="Blanchet N."/>
            <person name="Boniface M.C."/>
            <person name="Brunel D."/>
            <person name="Catrice O."/>
            <person name="Chaidir N."/>
            <person name="Claudel C."/>
            <person name="Donnadieu C."/>
            <person name="Faraut T."/>
            <person name="Fievet G."/>
            <person name="Helmstetter N."/>
            <person name="King M."/>
            <person name="Knapp S.J."/>
            <person name="Lai Z."/>
            <person name="Le Paslier M.C."/>
            <person name="Lippi Y."/>
            <person name="Lorenzon L."/>
            <person name="Mandel J.R."/>
            <person name="Marage G."/>
            <person name="Marchand G."/>
            <person name="Marquand E."/>
            <person name="Bret-Mestries E."/>
            <person name="Morien E."/>
            <person name="Nambeesan S."/>
            <person name="Nguyen T."/>
            <person name="Pegot-Espagnet P."/>
            <person name="Pouilly N."/>
            <person name="Raftis F."/>
            <person name="Sallet E."/>
            <person name="Schiex T."/>
            <person name="Thomas J."/>
            <person name="Vandecasteele C."/>
            <person name="Vares D."/>
            <person name="Vear F."/>
            <person name="Vautrin S."/>
            <person name="Crespi M."/>
            <person name="Mangin B."/>
            <person name="Burke J.M."/>
            <person name="Salse J."/>
            <person name="Munos S."/>
            <person name="Vincourt P."/>
            <person name="Rieseberg L.H."/>
            <person name="Langlade N.B."/>
        </authorList>
    </citation>
    <scope>NUCLEOTIDE SEQUENCE</scope>
    <source>
        <tissue evidence="2">Leaves</tissue>
    </source>
</reference>
<proteinExistence type="predicted"/>
<organism evidence="2 3">
    <name type="scientific">Helianthus annuus</name>
    <name type="common">Common sunflower</name>
    <dbReference type="NCBI Taxonomy" id="4232"/>
    <lineage>
        <taxon>Eukaryota</taxon>
        <taxon>Viridiplantae</taxon>
        <taxon>Streptophyta</taxon>
        <taxon>Embryophyta</taxon>
        <taxon>Tracheophyta</taxon>
        <taxon>Spermatophyta</taxon>
        <taxon>Magnoliopsida</taxon>
        <taxon>eudicotyledons</taxon>
        <taxon>Gunneridae</taxon>
        <taxon>Pentapetalae</taxon>
        <taxon>asterids</taxon>
        <taxon>campanulids</taxon>
        <taxon>Asterales</taxon>
        <taxon>Asteraceae</taxon>
        <taxon>Asteroideae</taxon>
        <taxon>Heliantheae alliance</taxon>
        <taxon>Heliantheae</taxon>
        <taxon>Helianthus</taxon>
    </lineage>
</organism>
<evidence type="ECO:0000313" key="3">
    <source>
        <dbReference type="Proteomes" id="UP000215914"/>
    </source>
</evidence>
<feature type="compositionally biased region" description="Acidic residues" evidence="1">
    <location>
        <begin position="25"/>
        <end position="37"/>
    </location>
</feature>